<name>X0U9W6_9ZZZZ</name>
<evidence type="ECO:0000313" key="1">
    <source>
        <dbReference type="EMBL" id="GAF97142.1"/>
    </source>
</evidence>
<protein>
    <submittedName>
        <fullName evidence="1">Uncharacterized protein</fullName>
    </submittedName>
</protein>
<dbReference type="AlphaFoldDB" id="X0U9W6"/>
<feature type="non-terminal residue" evidence="1">
    <location>
        <position position="278"/>
    </location>
</feature>
<accession>X0U9W6</accession>
<comment type="caution">
    <text evidence="1">The sequence shown here is derived from an EMBL/GenBank/DDBJ whole genome shotgun (WGS) entry which is preliminary data.</text>
</comment>
<gene>
    <name evidence="1" type="ORF">S01H1_28425</name>
</gene>
<reference evidence="1" key="1">
    <citation type="journal article" date="2014" name="Front. Microbiol.">
        <title>High frequency of phylogenetically diverse reductive dehalogenase-homologous genes in deep subseafloor sedimentary metagenomes.</title>
        <authorList>
            <person name="Kawai M."/>
            <person name="Futagami T."/>
            <person name="Toyoda A."/>
            <person name="Takaki Y."/>
            <person name="Nishi S."/>
            <person name="Hori S."/>
            <person name="Arai W."/>
            <person name="Tsubouchi T."/>
            <person name="Morono Y."/>
            <person name="Uchiyama I."/>
            <person name="Ito T."/>
            <person name="Fujiyama A."/>
            <person name="Inagaki F."/>
            <person name="Takami H."/>
        </authorList>
    </citation>
    <scope>NUCLEOTIDE SEQUENCE</scope>
    <source>
        <strain evidence="1">Expedition CK06-06</strain>
    </source>
</reference>
<dbReference type="EMBL" id="BARS01017372">
    <property type="protein sequence ID" value="GAF97142.1"/>
    <property type="molecule type" value="Genomic_DNA"/>
</dbReference>
<proteinExistence type="predicted"/>
<organism evidence="1">
    <name type="scientific">marine sediment metagenome</name>
    <dbReference type="NCBI Taxonomy" id="412755"/>
    <lineage>
        <taxon>unclassified sequences</taxon>
        <taxon>metagenomes</taxon>
        <taxon>ecological metagenomes</taxon>
    </lineage>
</organism>
<sequence length="278" mass="33142">MNDNQFNELAKIDKLARRMFVWLYFIIPYTKKTCSKTLKIACYLCPQKKRLPRAQFTTMGPVHVNSGVSGACPINGKICIYREEELFKVFIHETFHAFGLDWSNIHSSNLRDKLKNLFPIVSDMEVSETYTEFWSNIFNCLFTAFYLRDDKNNEENFLLYAEYCIYFEQMFSLFQCVKILQFMGIYYKTLYEMDDLSIKARKFLYKERSNIFAYYILKIVLIMHASEFMAWCADHNANILNFTKTDSNLTAFYNFIKEYYNNPKLLENLDNMHSVVKR</sequence>